<evidence type="ECO:0000256" key="1">
    <source>
        <dbReference type="ARBA" id="ARBA00022729"/>
    </source>
</evidence>
<dbReference type="Proteomes" id="UP000306196">
    <property type="component" value="Unassembled WGS sequence"/>
</dbReference>
<dbReference type="InterPro" id="IPR013425">
    <property type="entry name" value="Autotrns_rpt"/>
</dbReference>
<evidence type="ECO:0000313" key="3">
    <source>
        <dbReference type="EMBL" id="TLD70847.1"/>
    </source>
</evidence>
<dbReference type="EMBL" id="VAUV01000007">
    <property type="protein sequence ID" value="TLD70847.1"/>
    <property type="molecule type" value="Genomic_DNA"/>
</dbReference>
<accession>A0A5R8KF08</accession>
<dbReference type="InterPro" id="IPR013424">
    <property type="entry name" value="Ice-binding_C"/>
</dbReference>
<dbReference type="NCBIfam" id="TIGR02601">
    <property type="entry name" value="autotrns_rpt"/>
    <property type="match status" value="4"/>
</dbReference>
<dbReference type="SUPFAM" id="SSF51126">
    <property type="entry name" value="Pectin lyase-like"/>
    <property type="match status" value="1"/>
</dbReference>
<evidence type="ECO:0000256" key="2">
    <source>
        <dbReference type="SAM" id="SignalP"/>
    </source>
</evidence>
<reference evidence="3 4" key="1">
    <citation type="submission" date="2019-05" db="EMBL/GenBank/DDBJ databases">
        <title>Verrucobacter flavum gen. nov., sp. nov. a new member of the family Verrucomicrobiaceae.</title>
        <authorList>
            <person name="Szuroczki S."/>
            <person name="Abbaszade G."/>
            <person name="Szabo A."/>
            <person name="Felfoldi T."/>
            <person name="Schumann P."/>
            <person name="Boka K."/>
            <person name="Keki Z."/>
            <person name="Toumi M."/>
            <person name="Toth E."/>
        </authorList>
    </citation>
    <scope>NUCLEOTIDE SEQUENCE [LARGE SCALE GENOMIC DNA]</scope>
    <source>
        <strain evidence="3 4">MG-N-17</strain>
    </source>
</reference>
<evidence type="ECO:0000313" key="4">
    <source>
        <dbReference type="Proteomes" id="UP000306196"/>
    </source>
</evidence>
<gene>
    <name evidence="3" type="ORF">FEM03_11105</name>
</gene>
<keyword evidence="4" id="KW-1185">Reference proteome</keyword>
<dbReference type="Pfam" id="PF12951">
    <property type="entry name" value="PATR"/>
    <property type="match status" value="4"/>
</dbReference>
<comment type="caution">
    <text evidence="3">The sequence shown here is derived from an EMBL/GenBank/DDBJ whole genome shotgun (WGS) entry which is preliminary data.</text>
</comment>
<dbReference type="OrthoDB" id="174291at2"/>
<protein>
    <submittedName>
        <fullName evidence="3">PEP-CTERM sorting domain-containing protein</fullName>
    </submittedName>
</protein>
<name>A0A5R8KF08_9BACT</name>
<dbReference type="NCBIfam" id="TIGR02595">
    <property type="entry name" value="PEP_CTERM"/>
    <property type="match status" value="1"/>
</dbReference>
<dbReference type="InterPro" id="IPR011050">
    <property type="entry name" value="Pectin_lyase_fold/virulence"/>
</dbReference>
<sequence>MRFYFRSLSMLAAVAGLSYCGADVNAATMVWDVNSGTDGAQDGNGTWTNGAGNWFNETVPLQNQNWNNAANDTAVFGAGGTLVSQTVTVSGTVNTNGMVFRPLVATSPAYIFGGAGTVALASGSTISVLDGASGLGANQRITFGSAISGENLTIQKTGGSALALMTISGTNSLTGTLSLRNTGAATGGLFVQVNGQSSLPSGTLTAVDGGADATLVLGARGAWAVPFVLSGVGAGGRGAIRMDANGTILTGSITLAGNASITSNTGSTLSTINSNIGQSVGPFSLTLGRQGAGTNTVVLGGNNTFTGGLTIDINEVRINNLGALNSAAPNVVTFASSANNKGLVLNGFSVSVAGLVSSGGTGTISVRNSNAAAATLTIDTPTLGASPFGGVIEDGVGGGALSVVKNGAGTQALSGANTFTGGLTLNAGQLNINSATALGATASTFTINGGTVGNSSGGAIVNANNNAIVWNGNFIASPSSALDLGVGAISLGSAAGTVRDVNVTGVLSLTLGGSISDGATATGVSKSGGGTLVLGGIDSTYTGLTSVTGGNLRIRSDKALGGTAAGTILAANTRLQLENNITVTGEELITPYIENLSGANTWNGNVQAAIGATLTLDAAAGTLRITGDVNAASTDLVAHTFNVIGSGTGEVVGAISGTLSVNKTGSGTWVFSGANVYTSATNINGGNLQIGRLGVGQSGTGAVNLTNVSSVLSGTGNVRGNVSVTNGMIRAGDNGGAGVGTLMFATSVTFSPSSLATVGEFTLLSNGVGDKLSIASNLTLNANSRFDVVFDPTYTLTVGDSWDIVDWGGSLGLNGFDVGGDRDGAGDALDNLNLPDLTLLAGYSGQIWQVTNFSGSGALTVSIANVPEPTRVLLLAGGMLGWWWRRRRWRWVGGLIWTGE</sequence>
<feature type="chain" id="PRO_5024289090" evidence="2">
    <location>
        <begin position="27"/>
        <end position="900"/>
    </location>
</feature>
<proteinExistence type="predicted"/>
<dbReference type="RefSeq" id="WP_138086317.1">
    <property type="nucleotide sequence ID" value="NZ_VAUV01000007.1"/>
</dbReference>
<feature type="signal peptide" evidence="2">
    <location>
        <begin position="1"/>
        <end position="26"/>
    </location>
</feature>
<dbReference type="AlphaFoldDB" id="A0A5R8KF08"/>
<organism evidence="3 4">
    <name type="scientific">Phragmitibacter flavus</name>
    <dbReference type="NCBI Taxonomy" id="2576071"/>
    <lineage>
        <taxon>Bacteria</taxon>
        <taxon>Pseudomonadati</taxon>
        <taxon>Verrucomicrobiota</taxon>
        <taxon>Verrucomicrobiia</taxon>
        <taxon>Verrucomicrobiales</taxon>
        <taxon>Verrucomicrobiaceae</taxon>
        <taxon>Phragmitibacter</taxon>
    </lineage>
</organism>
<keyword evidence="1 2" id="KW-0732">Signal</keyword>